<dbReference type="Gene3D" id="3.40.50.920">
    <property type="match status" value="1"/>
</dbReference>
<dbReference type="PROSITE" id="PS00802">
    <property type="entry name" value="TRANSKETOLASE_2"/>
    <property type="match status" value="1"/>
</dbReference>
<evidence type="ECO:0000256" key="3">
    <source>
        <dbReference type="ARBA" id="ARBA00001941"/>
    </source>
</evidence>
<name>A0A646QIU8_9MYRI</name>
<comment type="similarity">
    <text evidence="6">Belongs to the transketolase family.</text>
</comment>
<sequence>MPSSNTLDSTTREQLQNIATRLRIKSILATNASKSGHPTSCASSAEVMSVLFFHTMRFNVQMPRDPSSDRFVMSKGHAAPILYAAWSEAGLFPEDQLLNLRKVNSDLEGHPTPRLPFVDVATGSLGQGLSCAAGMAYTGKYFDKASYRVYCLIGDGESAEGSIWEALSFASHYKLDNLVAIFDINRLGQSEPTALKHDLDTYKRRLDSFGWNTYVVDGHDIDALCKAFHEATNVKGKPTCLIAKTFKGKDFPDIEDQENWHGKPLGDKAEQIIKALKATLKSNGPNEITPQKPLHEDAPIVGLTQTMLPHLPSYKLGELVATRAAYGTALVKLGQNNGRIIALDGDTKNSTFSEKFKKMFPDRFIECFIAEQNMLGVAIGCSTRGRTIPFVSAFAAFFTRGFDQLRMGAISQANIKCVGSHAGISIGEDGPSQMALEDLAMFRSIPTATVFYPSDAVSAERACELAANTEGICFIRTSRPNTPVIYKNEEVFEVGKSKIIRSDKKDTVLVIGAGVTLHEAVKAADDLKKSGINVRVMDIFTLKPIDEEGIIKHAQAAGNRIITVEDHYPEGGLGEAVMSAVAMQPEIVVKKLAVTHLPRSGKPEELMSIFGIDAESIKNAIQETD</sequence>
<keyword evidence="11" id="KW-0106">Calcium</keyword>
<dbReference type="InterPro" id="IPR005475">
    <property type="entry name" value="Transketolase-like_Pyr-bd"/>
</dbReference>
<dbReference type="GO" id="GO:0005737">
    <property type="term" value="C:cytoplasm"/>
    <property type="evidence" value="ECO:0007669"/>
    <property type="project" value="UniProtKB-ARBA"/>
</dbReference>
<dbReference type="FunFam" id="3.40.50.970:FF:000033">
    <property type="entry name" value="Transketolase isoform 1"/>
    <property type="match status" value="1"/>
</dbReference>
<dbReference type="GO" id="GO:0004802">
    <property type="term" value="F:transketolase activity"/>
    <property type="evidence" value="ECO:0007669"/>
    <property type="project" value="UniProtKB-EC"/>
</dbReference>
<evidence type="ECO:0000256" key="7">
    <source>
        <dbReference type="ARBA" id="ARBA00011738"/>
    </source>
</evidence>
<dbReference type="InterPro" id="IPR051424">
    <property type="entry name" value="Transketolase-like"/>
</dbReference>
<dbReference type="SMART" id="SM00861">
    <property type="entry name" value="Transket_pyr"/>
    <property type="match status" value="1"/>
</dbReference>
<dbReference type="GO" id="GO:0030976">
    <property type="term" value="F:thiamine pyrophosphate binding"/>
    <property type="evidence" value="ECO:0007669"/>
    <property type="project" value="TreeGrafter"/>
</dbReference>
<evidence type="ECO:0000256" key="10">
    <source>
        <dbReference type="ARBA" id="ARBA00022723"/>
    </source>
</evidence>
<evidence type="ECO:0000256" key="6">
    <source>
        <dbReference type="ARBA" id="ARBA00007131"/>
    </source>
</evidence>
<dbReference type="Gene3D" id="3.40.50.970">
    <property type="match status" value="2"/>
</dbReference>
<evidence type="ECO:0000256" key="4">
    <source>
        <dbReference type="ARBA" id="ARBA00001946"/>
    </source>
</evidence>
<dbReference type="InterPro" id="IPR029061">
    <property type="entry name" value="THDP-binding"/>
</dbReference>
<proteinExistence type="inferred from homology"/>
<dbReference type="Pfam" id="PF00456">
    <property type="entry name" value="Transketolase_N"/>
    <property type="match status" value="1"/>
</dbReference>
<keyword evidence="9" id="KW-0808">Transferase</keyword>
<evidence type="ECO:0000256" key="11">
    <source>
        <dbReference type="ARBA" id="ARBA00022837"/>
    </source>
</evidence>
<dbReference type="Pfam" id="PF02779">
    <property type="entry name" value="Transket_pyr"/>
    <property type="match status" value="1"/>
</dbReference>
<dbReference type="InterPro" id="IPR009014">
    <property type="entry name" value="Transketo_C/PFOR_II"/>
</dbReference>
<dbReference type="GO" id="GO:0046872">
    <property type="term" value="F:metal ion binding"/>
    <property type="evidence" value="ECO:0007669"/>
    <property type="project" value="UniProtKB-KW"/>
</dbReference>
<dbReference type="PANTHER" id="PTHR43195">
    <property type="entry name" value="TRANSKETOLASE"/>
    <property type="match status" value="1"/>
</dbReference>
<comment type="cofactor">
    <cofactor evidence="5">
        <name>thiamine diphosphate</name>
        <dbReference type="ChEBI" id="CHEBI:58937"/>
    </cofactor>
</comment>
<evidence type="ECO:0000256" key="8">
    <source>
        <dbReference type="ARBA" id="ARBA00013152"/>
    </source>
</evidence>
<accession>A0A646QIU8</accession>
<dbReference type="SUPFAM" id="SSF52518">
    <property type="entry name" value="Thiamin diphosphate-binding fold (THDP-binding)"/>
    <property type="match status" value="2"/>
</dbReference>
<keyword evidence="10" id="KW-0479">Metal-binding</keyword>
<dbReference type="Pfam" id="PF02780">
    <property type="entry name" value="Transketolase_C"/>
    <property type="match status" value="1"/>
</dbReference>
<feature type="domain" description="Transketolase-like pyrimidine-binding" evidence="14">
    <location>
        <begin position="320"/>
        <end position="484"/>
    </location>
</feature>
<comment type="cofactor">
    <cofactor evidence="4">
        <name>Mg(2+)</name>
        <dbReference type="ChEBI" id="CHEBI:18420"/>
    </cofactor>
</comment>
<dbReference type="InterPro" id="IPR020826">
    <property type="entry name" value="Transketolase_BS"/>
</dbReference>
<dbReference type="CDD" id="cd07033">
    <property type="entry name" value="TPP_PYR_DXS_TK_like"/>
    <property type="match status" value="1"/>
</dbReference>
<dbReference type="FunFam" id="3.40.50.970:FF:000129">
    <property type="entry name" value="Transketolase"/>
    <property type="match status" value="1"/>
</dbReference>
<evidence type="ECO:0000259" key="14">
    <source>
        <dbReference type="SMART" id="SM00861"/>
    </source>
</evidence>
<dbReference type="InterPro" id="IPR033248">
    <property type="entry name" value="Transketolase_C"/>
</dbReference>
<protein>
    <recommendedName>
        <fullName evidence="8">transketolase</fullName>
        <ecNumber evidence="8">2.2.1.1</ecNumber>
    </recommendedName>
</protein>
<keyword evidence="13" id="KW-0786">Thiamine pyrophosphate</keyword>
<dbReference type="EMBL" id="GHBY01000343">
    <property type="protein sequence ID" value="MUP40520.1"/>
    <property type="molecule type" value="Transcribed_RNA"/>
</dbReference>
<dbReference type="EC" id="2.2.1.1" evidence="8"/>
<comment type="cofactor">
    <cofactor evidence="2">
        <name>Mn(2+)</name>
        <dbReference type="ChEBI" id="CHEBI:29035"/>
    </cofactor>
</comment>
<comment type="cofactor">
    <cofactor evidence="1">
        <name>Ca(2+)</name>
        <dbReference type="ChEBI" id="CHEBI:29108"/>
    </cofactor>
</comment>
<dbReference type="CDD" id="cd02012">
    <property type="entry name" value="TPP_TK"/>
    <property type="match status" value="1"/>
</dbReference>
<evidence type="ECO:0000256" key="5">
    <source>
        <dbReference type="ARBA" id="ARBA00001964"/>
    </source>
</evidence>
<evidence type="ECO:0000256" key="12">
    <source>
        <dbReference type="ARBA" id="ARBA00022842"/>
    </source>
</evidence>
<evidence type="ECO:0000313" key="15">
    <source>
        <dbReference type="EMBL" id="MUP40520.1"/>
    </source>
</evidence>
<evidence type="ECO:0000256" key="13">
    <source>
        <dbReference type="ARBA" id="ARBA00023052"/>
    </source>
</evidence>
<comment type="cofactor">
    <cofactor evidence="3">
        <name>Co(2+)</name>
        <dbReference type="ChEBI" id="CHEBI:48828"/>
    </cofactor>
</comment>
<comment type="subunit">
    <text evidence="7">Homodimer.</text>
</comment>
<evidence type="ECO:0000256" key="9">
    <source>
        <dbReference type="ARBA" id="ARBA00022679"/>
    </source>
</evidence>
<organism evidence="15">
    <name type="scientific">Hemiscolopendra marginata</name>
    <dbReference type="NCBI Taxonomy" id="943146"/>
    <lineage>
        <taxon>Eukaryota</taxon>
        <taxon>Metazoa</taxon>
        <taxon>Ecdysozoa</taxon>
        <taxon>Arthropoda</taxon>
        <taxon>Myriapoda</taxon>
        <taxon>Chilopoda</taxon>
        <taxon>Pleurostigmophora</taxon>
        <taxon>Scolopendromorpha</taxon>
        <taxon>Scolopendridae</taxon>
        <taxon>Hemiscolopendra</taxon>
    </lineage>
</organism>
<dbReference type="InterPro" id="IPR005474">
    <property type="entry name" value="Transketolase_N"/>
</dbReference>
<dbReference type="NCBIfam" id="NF004559">
    <property type="entry name" value="PRK05899.2-5"/>
    <property type="match status" value="1"/>
</dbReference>
<dbReference type="AlphaFoldDB" id="A0A646QIU8"/>
<evidence type="ECO:0000256" key="2">
    <source>
        <dbReference type="ARBA" id="ARBA00001936"/>
    </source>
</evidence>
<evidence type="ECO:0000256" key="1">
    <source>
        <dbReference type="ARBA" id="ARBA00001913"/>
    </source>
</evidence>
<dbReference type="SUPFAM" id="SSF52922">
    <property type="entry name" value="TK C-terminal domain-like"/>
    <property type="match status" value="1"/>
</dbReference>
<keyword evidence="12" id="KW-0460">Magnesium</keyword>
<dbReference type="PANTHER" id="PTHR43195:SF1">
    <property type="entry name" value="FI06132P-RELATED"/>
    <property type="match status" value="1"/>
</dbReference>
<reference evidence="15" key="1">
    <citation type="submission" date="2018-11" db="EMBL/GenBank/DDBJ databases">
        <title>Venom-gland transcriptomics and venom proteomics of the Florida green centipede (Hemiscolopendra marginata) reveal sex-based variation in a centipede venom.</title>
        <authorList>
            <person name="Nystrom G.S."/>
            <person name="Ward M.J."/>
            <person name="Ellsworth S.A."/>
            <person name="Rokyta D.R."/>
        </authorList>
    </citation>
    <scope>NUCLEOTIDE SEQUENCE</scope>
    <source>
        <tissue evidence="15">Venom gland</tissue>
    </source>
</reference>